<comment type="subcellular location">
    <subcellularLocation>
        <location evidence="1">Cell membrane</location>
        <topology evidence="1">Multi-pass membrane protein</topology>
    </subcellularLocation>
</comment>
<dbReference type="PROSITE" id="PS50929">
    <property type="entry name" value="ABC_TM1F"/>
    <property type="match status" value="1"/>
</dbReference>
<dbReference type="PROSITE" id="PS00211">
    <property type="entry name" value="ABC_TRANSPORTER_1"/>
    <property type="match status" value="1"/>
</dbReference>
<gene>
    <name evidence="10" type="ORF">GCM10008906_02230</name>
</gene>
<protein>
    <submittedName>
        <fullName evidence="10">ABC transporter ATP-binding protein</fullName>
    </submittedName>
</protein>
<sequence>MSKLMKYLKPFVFSIVVIIGLLFVQAICNLSLPDYMSNIVNVGIQQGGIENAVPTVIRKSEFEKLKLFMNDNDVKKVEDNYILLDKEKLSKEKYDDYVKDYPNLSKEKIYKLDTKDKDTIEELNSILGKPILVVETIEKGDASKFMPSLSKGNMEEGKETHKDKNLSAKNVSLSKNKISNENGKIVQDKNSASKKNQMIANNKKAIEANTKNTDPFLMFSKMPKKQFDSIKNSINDKFKEMPESMVTQSAIAFLNKEYKTIGIDTDKLQTNYILVSGGKMLGLAFISMIATVIVTLIASKVAAAFSQDLRDRLFKKVTRFSNSEFDKFSTASLITRSTNDIQQVQMFMVMLLRIVFYAPILGIGGIIKVLNTDTSMTWIIGVAVISILTLVIGLFSVAIPKFKKIQKLVDKVNLITRESLIGMLVIRAFNTQKHEEKRFEKANQDLTKTNLFISRLMVTMMPMMILIMNLITILIVWVGAHQVDAGNIQVGNMMAFMQYTMQIIMAFLMISIVSIILPRASVSAQRIAEVLNTEITVKDADDPKVFPTNKKGYIEFKDVSFKYPGAEEDILSNISFTAKPGETTAFIGSTGSGKSTLINLIPRFYDATDGQILIDDVDIKEVSQKDLRSKIGYAPQKGILFSGTVESNIKYGNENLNEEEIENIAEISQAMEFINSKEEKFKTEISQGGNNVSGGQKQRLSIARAIAKKPEIYIFDDSFSALDFKTDAALRKALKSETLESTVLIVAQRISTIMNADKIIVLEEGKMVGVGTHKELIKNCEVYKQIALSQFSKEEILA</sequence>
<accession>A0ABP3UF75</accession>
<reference evidence="11" key="1">
    <citation type="journal article" date="2019" name="Int. J. Syst. Evol. Microbiol.">
        <title>The Global Catalogue of Microorganisms (GCM) 10K type strain sequencing project: providing services to taxonomists for standard genome sequencing and annotation.</title>
        <authorList>
            <consortium name="The Broad Institute Genomics Platform"/>
            <consortium name="The Broad Institute Genome Sequencing Center for Infectious Disease"/>
            <person name="Wu L."/>
            <person name="Ma J."/>
        </authorList>
    </citation>
    <scope>NUCLEOTIDE SEQUENCE [LARGE SCALE GENOMIC DNA]</scope>
    <source>
        <strain evidence="11">JCM 1407</strain>
    </source>
</reference>
<dbReference type="Gene3D" id="3.40.50.300">
    <property type="entry name" value="P-loop containing nucleotide triphosphate hydrolases"/>
    <property type="match status" value="1"/>
</dbReference>
<evidence type="ECO:0000313" key="10">
    <source>
        <dbReference type="EMBL" id="GAA0732519.1"/>
    </source>
</evidence>
<evidence type="ECO:0000256" key="3">
    <source>
        <dbReference type="ARBA" id="ARBA00022741"/>
    </source>
</evidence>
<keyword evidence="2 7" id="KW-0812">Transmembrane</keyword>
<dbReference type="InterPro" id="IPR003593">
    <property type="entry name" value="AAA+_ATPase"/>
</dbReference>
<keyword evidence="3" id="KW-0547">Nucleotide-binding</keyword>
<comment type="caution">
    <text evidence="10">The sequence shown here is derived from an EMBL/GenBank/DDBJ whole genome shotgun (WGS) entry which is preliminary data.</text>
</comment>
<keyword evidence="6 7" id="KW-0472">Membrane</keyword>
<name>A0ABP3UF75_9CLOT</name>
<evidence type="ECO:0000259" key="9">
    <source>
        <dbReference type="PROSITE" id="PS50929"/>
    </source>
</evidence>
<dbReference type="InterPro" id="IPR017871">
    <property type="entry name" value="ABC_transporter-like_CS"/>
</dbReference>
<dbReference type="GO" id="GO:0005524">
    <property type="term" value="F:ATP binding"/>
    <property type="evidence" value="ECO:0007669"/>
    <property type="project" value="UniProtKB-KW"/>
</dbReference>
<keyword evidence="11" id="KW-1185">Reference proteome</keyword>
<evidence type="ECO:0000256" key="2">
    <source>
        <dbReference type="ARBA" id="ARBA00022692"/>
    </source>
</evidence>
<dbReference type="InterPro" id="IPR036640">
    <property type="entry name" value="ABC1_TM_sf"/>
</dbReference>
<feature type="transmembrane region" description="Helical" evidence="7">
    <location>
        <begin position="376"/>
        <end position="399"/>
    </location>
</feature>
<evidence type="ECO:0000256" key="5">
    <source>
        <dbReference type="ARBA" id="ARBA00022989"/>
    </source>
</evidence>
<feature type="transmembrane region" description="Helical" evidence="7">
    <location>
        <begin position="280"/>
        <end position="305"/>
    </location>
</feature>
<dbReference type="Proteomes" id="UP001501510">
    <property type="component" value="Unassembled WGS sequence"/>
</dbReference>
<feature type="transmembrane region" description="Helical" evidence="7">
    <location>
        <begin position="456"/>
        <end position="479"/>
    </location>
</feature>
<dbReference type="InterPro" id="IPR011527">
    <property type="entry name" value="ABC1_TM_dom"/>
</dbReference>
<dbReference type="Pfam" id="PF00664">
    <property type="entry name" value="ABC_membrane"/>
    <property type="match status" value="1"/>
</dbReference>
<evidence type="ECO:0000256" key="4">
    <source>
        <dbReference type="ARBA" id="ARBA00022840"/>
    </source>
</evidence>
<dbReference type="SUPFAM" id="SSF90123">
    <property type="entry name" value="ABC transporter transmembrane region"/>
    <property type="match status" value="1"/>
</dbReference>
<dbReference type="EMBL" id="BAAACG010000001">
    <property type="protein sequence ID" value="GAA0732519.1"/>
    <property type="molecule type" value="Genomic_DNA"/>
</dbReference>
<dbReference type="PANTHER" id="PTHR43394">
    <property type="entry name" value="ATP-DEPENDENT PERMEASE MDL1, MITOCHONDRIAL"/>
    <property type="match status" value="1"/>
</dbReference>
<dbReference type="SMART" id="SM00382">
    <property type="entry name" value="AAA"/>
    <property type="match status" value="1"/>
</dbReference>
<evidence type="ECO:0000259" key="8">
    <source>
        <dbReference type="PROSITE" id="PS50893"/>
    </source>
</evidence>
<dbReference type="Gene3D" id="1.20.1560.10">
    <property type="entry name" value="ABC transporter type 1, transmembrane domain"/>
    <property type="match status" value="1"/>
</dbReference>
<evidence type="ECO:0000256" key="1">
    <source>
        <dbReference type="ARBA" id="ARBA00004651"/>
    </source>
</evidence>
<dbReference type="SUPFAM" id="SSF52540">
    <property type="entry name" value="P-loop containing nucleoside triphosphate hydrolases"/>
    <property type="match status" value="1"/>
</dbReference>
<evidence type="ECO:0000256" key="6">
    <source>
        <dbReference type="ARBA" id="ARBA00023136"/>
    </source>
</evidence>
<dbReference type="InterPro" id="IPR039421">
    <property type="entry name" value="Type_1_exporter"/>
</dbReference>
<feature type="transmembrane region" description="Helical" evidence="7">
    <location>
        <begin position="346"/>
        <end position="370"/>
    </location>
</feature>
<dbReference type="PROSITE" id="PS50893">
    <property type="entry name" value="ABC_TRANSPORTER_2"/>
    <property type="match status" value="1"/>
</dbReference>
<dbReference type="InterPro" id="IPR003439">
    <property type="entry name" value="ABC_transporter-like_ATP-bd"/>
</dbReference>
<evidence type="ECO:0000313" key="11">
    <source>
        <dbReference type="Proteomes" id="UP001501510"/>
    </source>
</evidence>
<keyword evidence="4 10" id="KW-0067">ATP-binding</keyword>
<proteinExistence type="predicted"/>
<organism evidence="10 11">
    <name type="scientific">Clostridium oceanicum</name>
    <dbReference type="NCBI Taxonomy" id="1543"/>
    <lineage>
        <taxon>Bacteria</taxon>
        <taxon>Bacillati</taxon>
        <taxon>Bacillota</taxon>
        <taxon>Clostridia</taxon>
        <taxon>Eubacteriales</taxon>
        <taxon>Clostridiaceae</taxon>
        <taxon>Clostridium</taxon>
    </lineage>
</organism>
<dbReference type="InterPro" id="IPR027417">
    <property type="entry name" value="P-loop_NTPase"/>
</dbReference>
<dbReference type="Pfam" id="PF00005">
    <property type="entry name" value="ABC_tran"/>
    <property type="match status" value="1"/>
</dbReference>
<feature type="transmembrane region" description="Helical" evidence="7">
    <location>
        <begin position="499"/>
        <end position="517"/>
    </location>
</feature>
<keyword evidence="5 7" id="KW-1133">Transmembrane helix</keyword>
<dbReference type="CDD" id="cd18548">
    <property type="entry name" value="ABC_6TM_Tm287_like"/>
    <property type="match status" value="1"/>
</dbReference>
<dbReference type="RefSeq" id="WP_343757969.1">
    <property type="nucleotide sequence ID" value="NZ_BAAACG010000001.1"/>
</dbReference>
<feature type="domain" description="ABC transporter" evidence="8">
    <location>
        <begin position="554"/>
        <end position="789"/>
    </location>
</feature>
<evidence type="ECO:0000256" key="7">
    <source>
        <dbReference type="SAM" id="Phobius"/>
    </source>
</evidence>
<dbReference type="PANTHER" id="PTHR43394:SF1">
    <property type="entry name" value="ATP-BINDING CASSETTE SUB-FAMILY B MEMBER 10, MITOCHONDRIAL"/>
    <property type="match status" value="1"/>
</dbReference>
<feature type="domain" description="ABC transmembrane type-1" evidence="9">
    <location>
        <begin position="267"/>
        <end position="519"/>
    </location>
</feature>